<dbReference type="RefSeq" id="WP_089225341.1">
    <property type="nucleotide sequence ID" value="NZ_FZOF01000009.1"/>
</dbReference>
<evidence type="ECO:0000313" key="3">
    <source>
        <dbReference type="EMBL" id="SNS85413.1"/>
    </source>
</evidence>
<feature type="compositionally biased region" description="Gly residues" evidence="1">
    <location>
        <begin position="109"/>
        <end position="121"/>
    </location>
</feature>
<evidence type="ECO:0008006" key="5">
    <source>
        <dbReference type="Google" id="ProtNLM"/>
    </source>
</evidence>
<feature type="chain" id="PRO_5013076962" description="Secreted protein" evidence="2">
    <location>
        <begin position="27"/>
        <end position="251"/>
    </location>
</feature>
<organism evidence="3 4">
    <name type="scientific">Actinacidiphila glaucinigra</name>
    <dbReference type="NCBI Taxonomy" id="235986"/>
    <lineage>
        <taxon>Bacteria</taxon>
        <taxon>Bacillati</taxon>
        <taxon>Actinomycetota</taxon>
        <taxon>Actinomycetes</taxon>
        <taxon>Kitasatosporales</taxon>
        <taxon>Streptomycetaceae</taxon>
        <taxon>Actinacidiphila</taxon>
    </lineage>
</organism>
<name>A0A239HXK0_9ACTN</name>
<feature type="compositionally biased region" description="Low complexity" evidence="1">
    <location>
        <begin position="98"/>
        <end position="108"/>
    </location>
</feature>
<feature type="compositionally biased region" description="Low complexity" evidence="1">
    <location>
        <begin position="80"/>
        <end position="91"/>
    </location>
</feature>
<dbReference type="EMBL" id="FZOF01000009">
    <property type="protein sequence ID" value="SNS85413.1"/>
    <property type="molecule type" value="Genomic_DNA"/>
</dbReference>
<proteinExistence type="predicted"/>
<dbReference type="Proteomes" id="UP000198280">
    <property type="component" value="Unassembled WGS sequence"/>
</dbReference>
<keyword evidence="4" id="KW-1185">Reference proteome</keyword>
<gene>
    <name evidence="3" type="ORF">SAMN05216252_109125</name>
</gene>
<feature type="region of interest" description="Disordered" evidence="1">
    <location>
        <begin position="50"/>
        <end position="149"/>
    </location>
</feature>
<accession>A0A239HXK0</accession>
<evidence type="ECO:0000313" key="4">
    <source>
        <dbReference type="Proteomes" id="UP000198280"/>
    </source>
</evidence>
<protein>
    <recommendedName>
        <fullName evidence="5">Secreted protein</fullName>
    </recommendedName>
</protein>
<dbReference type="OrthoDB" id="4332164at2"/>
<keyword evidence="2" id="KW-0732">Signal</keyword>
<sequence length="251" mass="23897">MVHITPGRRGALAAASAAVVCLGAFAALGPDCESNGAGYVAAGAPGPAGGPGVNAPPSGDVDLVPLDGRTASPSASGRTSPAAPDAPRAPDGPGGAGSSPPADAPQRPGGTGTPSGQGGTGPSETPSGGPTGRPAPGGSASSPSASAPGAPARLVVDAVERAAAADRWCEKVTVTLANTGDRAATAGTITFGTHVIGLLGVDWATVRSSRAAPVPVPGGGSAKGTWEVCVEAWRVPAGMHVETRDVSVADS</sequence>
<feature type="compositionally biased region" description="Low complexity" evidence="1">
    <location>
        <begin position="122"/>
        <end position="149"/>
    </location>
</feature>
<feature type="signal peptide" evidence="2">
    <location>
        <begin position="1"/>
        <end position="26"/>
    </location>
</feature>
<evidence type="ECO:0000256" key="2">
    <source>
        <dbReference type="SAM" id="SignalP"/>
    </source>
</evidence>
<evidence type="ECO:0000256" key="1">
    <source>
        <dbReference type="SAM" id="MobiDB-lite"/>
    </source>
</evidence>
<reference evidence="3 4" key="1">
    <citation type="submission" date="2017-06" db="EMBL/GenBank/DDBJ databases">
        <authorList>
            <person name="Kim H.J."/>
            <person name="Triplett B.A."/>
        </authorList>
    </citation>
    <scope>NUCLEOTIDE SEQUENCE [LARGE SCALE GENOMIC DNA]</scope>
    <source>
        <strain evidence="3 4">CGMCC 4.1858</strain>
    </source>
</reference>
<dbReference type="AlphaFoldDB" id="A0A239HXK0"/>